<sequence>MQKSLSELRIINHLGRIVRGGKTAVNGALYLYRKIILAVSYYSFMEIIKAFITYLATYVITYYGIKYSLSDHFLVSTLNIGISALAAASITALLSTDLFKRNKNKA</sequence>
<evidence type="ECO:0000313" key="2">
    <source>
        <dbReference type="EMBL" id="RKE56961.1"/>
    </source>
</evidence>
<dbReference type="Proteomes" id="UP000286246">
    <property type="component" value="Unassembled WGS sequence"/>
</dbReference>
<feature type="transmembrane region" description="Helical" evidence="1">
    <location>
        <begin position="39"/>
        <end position="61"/>
    </location>
</feature>
<keyword evidence="1" id="KW-0812">Transmembrane</keyword>
<feature type="transmembrane region" description="Helical" evidence="1">
    <location>
        <begin position="73"/>
        <end position="95"/>
    </location>
</feature>
<evidence type="ECO:0000313" key="3">
    <source>
        <dbReference type="Proteomes" id="UP000286246"/>
    </source>
</evidence>
<organism evidence="2 3">
    <name type="scientific">Sphingobacterium detergens</name>
    <dbReference type="NCBI Taxonomy" id="1145106"/>
    <lineage>
        <taxon>Bacteria</taxon>
        <taxon>Pseudomonadati</taxon>
        <taxon>Bacteroidota</taxon>
        <taxon>Sphingobacteriia</taxon>
        <taxon>Sphingobacteriales</taxon>
        <taxon>Sphingobacteriaceae</taxon>
        <taxon>Sphingobacterium</taxon>
    </lineage>
</organism>
<keyword evidence="1" id="KW-0472">Membrane</keyword>
<protein>
    <submittedName>
        <fullName evidence="2">Uncharacterized protein</fullName>
    </submittedName>
</protein>
<keyword evidence="1" id="KW-1133">Transmembrane helix</keyword>
<gene>
    <name evidence="2" type="ORF">DFQ12_1835</name>
</gene>
<reference evidence="2 3" key="1">
    <citation type="submission" date="2018-09" db="EMBL/GenBank/DDBJ databases">
        <title>Genomic Encyclopedia of Type Strains, Phase III (KMG-III): the genomes of soil and plant-associated and newly described type strains.</title>
        <authorList>
            <person name="Whitman W."/>
        </authorList>
    </citation>
    <scope>NUCLEOTIDE SEQUENCE [LARGE SCALE GENOMIC DNA]</scope>
    <source>
        <strain evidence="2 3">CECT 7938</strain>
    </source>
</reference>
<comment type="caution">
    <text evidence="2">The sequence shown here is derived from an EMBL/GenBank/DDBJ whole genome shotgun (WGS) entry which is preliminary data.</text>
</comment>
<keyword evidence="3" id="KW-1185">Reference proteome</keyword>
<dbReference type="AlphaFoldDB" id="A0A420BJK7"/>
<accession>A0A420BJK7</accession>
<proteinExistence type="predicted"/>
<evidence type="ECO:0000256" key="1">
    <source>
        <dbReference type="SAM" id="Phobius"/>
    </source>
</evidence>
<name>A0A420BJK7_SPHD1</name>
<dbReference type="EMBL" id="RAPY01000001">
    <property type="protein sequence ID" value="RKE56961.1"/>
    <property type="molecule type" value="Genomic_DNA"/>
</dbReference>